<keyword evidence="3" id="KW-1185">Reference proteome</keyword>
<evidence type="ECO:0000313" key="2">
    <source>
        <dbReference type="EMBL" id="OJT07023.1"/>
    </source>
</evidence>
<feature type="region of interest" description="Disordered" evidence="1">
    <location>
        <begin position="64"/>
        <end position="87"/>
    </location>
</feature>
<sequence>MARNGRIRRCPTYVRRAGPPRSTDAWARSPHCEIRGWGDQDNAVAGATAQATLRKLYPPIGQQAANRDDAQAPRAHQSSRCASHACEGSARRDLRHKNTISSPSNVCRILDCPTETHLQNPVAIEDNLRGSDIECITRPARPLRSSWSVHSSCMRDGQHGTWFE</sequence>
<name>A0A1M2VHM7_TRAPU</name>
<gene>
    <name evidence="2" type="ORF">TRAPUB_2126</name>
</gene>
<organism evidence="2 3">
    <name type="scientific">Trametes pubescens</name>
    <name type="common">White-rot fungus</name>
    <dbReference type="NCBI Taxonomy" id="154538"/>
    <lineage>
        <taxon>Eukaryota</taxon>
        <taxon>Fungi</taxon>
        <taxon>Dikarya</taxon>
        <taxon>Basidiomycota</taxon>
        <taxon>Agaricomycotina</taxon>
        <taxon>Agaricomycetes</taxon>
        <taxon>Polyporales</taxon>
        <taxon>Polyporaceae</taxon>
        <taxon>Trametes</taxon>
    </lineage>
</organism>
<reference evidence="2 3" key="1">
    <citation type="submission" date="2016-10" db="EMBL/GenBank/DDBJ databases">
        <title>Genome sequence of the basidiomycete white-rot fungus Trametes pubescens.</title>
        <authorList>
            <person name="Makela M.R."/>
            <person name="Granchi Z."/>
            <person name="Peng M."/>
            <person name="De Vries R.P."/>
            <person name="Grigoriev I."/>
            <person name="Riley R."/>
            <person name="Hilden K."/>
        </authorList>
    </citation>
    <scope>NUCLEOTIDE SEQUENCE [LARGE SCALE GENOMIC DNA]</scope>
    <source>
        <strain evidence="2 3">FBCC735</strain>
    </source>
</reference>
<accession>A0A1M2VHM7</accession>
<evidence type="ECO:0000256" key="1">
    <source>
        <dbReference type="SAM" id="MobiDB-lite"/>
    </source>
</evidence>
<evidence type="ECO:0000313" key="3">
    <source>
        <dbReference type="Proteomes" id="UP000184267"/>
    </source>
</evidence>
<dbReference type="Proteomes" id="UP000184267">
    <property type="component" value="Unassembled WGS sequence"/>
</dbReference>
<dbReference type="EMBL" id="MNAD01001226">
    <property type="protein sequence ID" value="OJT07023.1"/>
    <property type="molecule type" value="Genomic_DNA"/>
</dbReference>
<dbReference type="AlphaFoldDB" id="A0A1M2VHM7"/>
<protein>
    <submittedName>
        <fullName evidence="2">Uncharacterized protein</fullName>
    </submittedName>
</protein>
<proteinExistence type="predicted"/>
<comment type="caution">
    <text evidence="2">The sequence shown here is derived from an EMBL/GenBank/DDBJ whole genome shotgun (WGS) entry which is preliminary data.</text>
</comment>